<evidence type="ECO:0000256" key="4">
    <source>
        <dbReference type="ARBA" id="ARBA00022989"/>
    </source>
</evidence>
<evidence type="ECO:0000256" key="5">
    <source>
        <dbReference type="ARBA" id="ARBA00023136"/>
    </source>
</evidence>
<feature type="transmembrane region" description="Helical" evidence="6">
    <location>
        <begin position="60"/>
        <end position="79"/>
    </location>
</feature>
<feature type="transmembrane region" description="Helical" evidence="6">
    <location>
        <begin position="12"/>
        <end position="30"/>
    </location>
</feature>
<reference evidence="8" key="1">
    <citation type="journal article" date="2019" name="Int. J. Syst. Evol. Microbiol.">
        <title>The Global Catalogue of Microorganisms (GCM) 10K type strain sequencing project: providing services to taxonomists for standard genome sequencing and annotation.</title>
        <authorList>
            <consortium name="The Broad Institute Genomics Platform"/>
            <consortium name="The Broad Institute Genome Sequencing Center for Infectious Disease"/>
            <person name="Wu L."/>
            <person name="Ma J."/>
        </authorList>
    </citation>
    <scope>NUCLEOTIDE SEQUENCE [LARGE SCALE GENOMIC DNA]</scope>
    <source>
        <strain evidence="8">JCM 17919</strain>
    </source>
</reference>
<gene>
    <name evidence="7" type="ORF">GCM10023184_27720</name>
</gene>
<feature type="transmembrane region" description="Helical" evidence="6">
    <location>
        <begin position="100"/>
        <end position="123"/>
    </location>
</feature>
<keyword evidence="8" id="KW-1185">Reference proteome</keyword>
<dbReference type="PANTHER" id="PTHR33529">
    <property type="entry name" value="SLR0882 PROTEIN-RELATED"/>
    <property type="match status" value="1"/>
</dbReference>
<feature type="transmembrane region" description="Helical" evidence="6">
    <location>
        <begin position="335"/>
        <end position="356"/>
    </location>
</feature>
<evidence type="ECO:0000256" key="6">
    <source>
        <dbReference type="SAM" id="Phobius"/>
    </source>
</evidence>
<dbReference type="Pfam" id="PF03739">
    <property type="entry name" value="LptF_LptG"/>
    <property type="match status" value="1"/>
</dbReference>
<keyword evidence="3 6" id="KW-0812">Transmembrane</keyword>
<name>A0ABP8H3U1_9BACT</name>
<organism evidence="7 8">
    <name type="scientific">Flaviaesturariibacter amylovorans</name>
    <dbReference type="NCBI Taxonomy" id="1084520"/>
    <lineage>
        <taxon>Bacteria</taxon>
        <taxon>Pseudomonadati</taxon>
        <taxon>Bacteroidota</taxon>
        <taxon>Chitinophagia</taxon>
        <taxon>Chitinophagales</taxon>
        <taxon>Chitinophagaceae</taxon>
        <taxon>Flaviaestuariibacter</taxon>
    </lineage>
</organism>
<comment type="subcellular location">
    <subcellularLocation>
        <location evidence="1">Cell membrane</location>
        <topology evidence="1">Multi-pass membrane protein</topology>
    </subcellularLocation>
</comment>
<keyword evidence="2" id="KW-1003">Cell membrane</keyword>
<evidence type="ECO:0000256" key="3">
    <source>
        <dbReference type="ARBA" id="ARBA00022692"/>
    </source>
</evidence>
<dbReference type="PANTHER" id="PTHR33529:SF8">
    <property type="entry name" value="PERMEASE, YJGP_YJGQ FAMILY"/>
    <property type="match status" value="1"/>
</dbReference>
<protein>
    <submittedName>
        <fullName evidence="7">LptF/LptG family permease</fullName>
    </submittedName>
</protein>
<evidence type="ECO:0000256" key="1">
    <source>
        <dbReference type="ARBA" id="ARBA00004651"/>
    </source>
</evidence>
<dbReference type="InterPro" id="IPR005495">
    <property type="entry name" value="LptG/LptF_permease"/>
</dbReference>
<evidence type="ECO:0000313" key="8">
    <source>
        <dbReference type="Proteomes" id="UP001501725"/>
    </source>
</evidence>
<feature type="transmembrane region" description="Helical" evidence="6">
    <location>
        <begin position="277"/>
        <end position="297"/>
    </location>
</feature>
<sequence>MKKLEWYILKQLLLTFLTCMLIFTVIAVAVDSSEKTDDFVNSGLTTSQIIKQYYIGFVPYIWGMLYPLFVFIAVIYFTSKMAMRSEIIAIFATGTTYNRWLRIYLVGGLFFAAVLWVATAFWIPKANDLRATFQARYIDNPSAAEVQRGSSVYLRTDSNTYIGMRYYDTSGKMGNNFFLNRLKGRELVFNLRADMIAWDTAQRKWKLTNVVERTVGPRGEVMQERPEQFINLNLQPADLRHDNYLKDKLTTPDLERYIKAEELRGNEGVNTLKVEKYRRTATCVSVLIMTLIGAVLAGRKTRGGSGVHLALGIIIAAVFIMFDRFSTVFSVKGNLHPFIAAWIPNVIFSFVAIYLYRKAPK</sequence>
<dbReference type="RefSeq" id="WP_345256356.1">
    <property type="nucleotide sequence ID" value="NZ_BAABGY010000008.1"/>
</dbReference>
<keyword evidence="5 6" id="KW-0472">Membrane</keyword>
<dbReference type="EMBL" id="BAABGY010000008">
    <property type="protein sequence ID" value="GAA4334007.1"/>
    <property type="molecule type" value="Genomic_DNA"/>
</dbReference>
<feature type="transmembrane region" description="Helical" evidence="6">
    <location>
        <begin position="309"/>
        <end position="329"/>
    </location>
</feature>
<dbReference type="Proteomes" id="UP001501725">
    <property type="component" value="Unassembled WGS sequence"/>
</dbReference>
<proteinExistence type="predicted"/>
<keyword evidence="4 6" id="KW-1133">Transmembrane helix</keyword>
<evidence type="ECO:0000313" key="7">
    <source>
        <dbReference type="EMBL" id="GAA4334007.1"/>
    </source>
</evidence>
<evidence type="ECO:0000256" key="2">
    <source>
        <dbReference type="ARBA" id="ARBA00022475"/>
    </source>
</evidence>
<accession>A0ABP8H3U1</accession>
<comment type="caution">
    <text evidence="7">The sequence shown here is derived from an EMBL/GenBank/DDBJ whole genome shotgun (WGS) entry which is preliminary data.</text>
</comment>